<dbReference type="AlphaFoldDB" id="A0A6D2IBP9"/>
<evidence type="ECO:0000313" key="2">
    <source>
        <dbReference type="Proteomes" id="UP000467841"/>
    </source>
</evidence>
<accession>A0A6D2IBP9</accession>
<gene>
    <name evidence="1" type="ORF">MERR_LOCUS11247</name>
</gene>
<protein>
    <submittedName>
        <fullName evidence="1">Uncharacterized protein</fullName>
    </submittedName>
</protein>
<proteinExistence type="predicted"/>
<sequence length="211" mass="24195">MRIDQMADNIWSWWSPTEKIKPKLKTTRNDVMFLEERNKQIHQVIIDVPAAGAQEKEEFQEETHIPAQAQDKEEFQGDNEREIPFALWDVTATIYTEEAEQIKEKEVWERLDIALICRARMKMSAAGQVGERLPKANISKQLYGSAAMLALLIDRRHQARQGMQAQAGHEEALVKCQVQHENTKLVAKQSLHFNLEDKVKFKGGSIVRSSG</sequence>
<keyword evidence="2" id="KW-1185">Reference proteome</keyword>
<organism evidence="1 2">
    <name type="scientific">Microthlaspi erraticum</name>
    <dbReference type="NCBI Taxonomy" id="1685480"/>
    <lineage>
        <taxon>Eukaryota</taxon>
        <taxon>Viridiplantae</taxon>
        <taxon>Streptophyta</taxon>
        <taxon>Embryophyta</taxon>
        <taxon>Tracheophyta</taxon>
        <taxon>Spermatophyta</taxon>
        <taxon>Magnoliopsida</taxon>
        <taxon>eudicotyledons</taxon>
        <taxon>Gunneridae</taxon>
        <taxon>Pentapetalae</taxon>
        <taxon>rosids</taxon>
        <taxon>malvids</taxon>
        <taxon>Brassicales</taxon>
        <taxon>Brassicaceae</taxon>
        <taxon>Coluteocarpeae</taxon>
        <taxon>Microthlaspi</taxon>
    </lineage>
</organism>
<dbReference type="Proteomes" id="UP000467841">
    <property type="component" value="Unassembled WGS sequence"/>
</dbReference>
<comment type="caution">
    <text evidence="1">The sequence shown here is derived from an EMBL/GenBank/DDBJ whole genome shotgun (WGS) entry which is preliminary data.</text>
</comment>
<name>A0A6D2IBP9_9BRAS</name>
<reference evidence="1" key="1">
    <citation type="submission" date="2020-01" db="EMBL/GenBank/DDBJ databases">
        <authorList>
            <person name="Mishra B."/>
        </authorList>
    </citation>
    <scope>NUCLEOTIDE SEQUENCE [LARGE SCALE GENOMIC DNA]</scope>
</reference>
<evidence type="ECO:0000313" key="1">
    <source>
        <dbReference type="EMBL" id="CAA7024012.1"/>
    </source>
</evidence>
<dbReference type="EMBL" id="CACVBM020000854">
    <property type="protein sequence ID" value="CAA7024012.1"/>
    <property type="molecule type" value="Genomic_DNA"/>
</dbReference>